<dbReference type="Gene3D" id="3.40.50.300">
    <property type="entry name" value="P-loop containing nucleotide triphosphate hydrolases"/>
    <property type="match status" value="1"/>
</dbReference>
<dbReference type="GeneID" id="93229272"/>
<dbReference type="Proteomes" id="UP000245778">
    <property type="component" value="Unassembled WGS sequence"/>
</dbReference>
<reference evidence="3 4" key="1">
    <citation type="submission" date="2018-04" db="EMBL/GenBank/DDBJ databases">
        <title>Genomic Encyclopedia of Type Strains, Phase IV (KMG-IV): sequencing the most valuable type-strain genomes for metagenomic binning, comparative biology and taxonomic classification.</title>
        <authorList>
            <person name="Goeker M."/>
        </authorList>
    </citation>
    <scope>NUCLEOTIDE SEQUENCE [LARGE SCALE GENOMIC DNA]</scope>
    <source>
        <strain evidence="3 4">DSM 26588</strain>
    </source>
</reference>
<feature type="transmembrane region" description="Helical" evidence="1">
    <location>
        <begin position="6"/>
        <end position="22"/>
    </location>
</feature>
<accession>A0A2U1CEF3</accession>
<organism evidence="3 4">
    <name type="scientific">Intestinimonas butyriciproducens</name>
    <dbReference type="NCBI Taxonomy" id="1297617"/>
    <lineage>
        <taxon>Bacteria</taxon>
        <taxon>Bacillati</taxon>
        <taxon>Bacillota</taxon>
        <taxon>Clostridia</taxon>
        <taxon>Eubacteriales</taxon>
        <taxon>Intestinimonas</taxon>
    </lineage>
</organism>
<comment type="caution">
    <text evidence="3">The sequence shown here is derived from an EMBL/GenBank/DDBJ whole genome shotgun (WGS) entry which is preliminary data.</text>
</comment>
<dbReference type="OrthoDB" id="2084103at2"/>
<proteinExistence type="predicted"/>
<name>A0A2U1CEF3_9FIRM</name>
<dbReference type="InterPro" id="IPR027417">
    <property type="entry name" value="P-loop_NTPase"/>
</dbReference>
<gene>
    <name evidence="3" type="ORF">C7373_102140</name>
</gene>
<keyword evidence="1" id="KW-0812">Transmembrane</keyword>
<dbReference type="EMBL" id="QEKK01000002">
    <property type="protein sequence ID" value="PVY59157.1"/>
    <property type="molecule type" value="Genomic_DNA"/>
</dbReference>
<evidence type="ECO:0000313" key="3">
    <source>
        <dbReference type="EMBL" id="PVY59157.1"/>
    </source>
</evidence>
<evidence type="ECO:0000259" key="2">
    <source>
        <dbReference type="Pfam" id="PF05707"/>
    </source>
</evidence>
<dbReference type="InterPro" id="IPR008900">
    <property type="entry name" value="Zot_N"/>
</dbReference>
<evidence type="ECO:0000313" key="4">
    <source>
        <dbReference type="Proteomes" id="UP000245778"/>
    </source>
</evidence>
<protein>
    <submittedName>
        <fullName evidence="3">Zonular occludens toxin Zot</fullName>
    </submittedName>
</protein>
<feature type="domain" description="Zona occludens toxin N-terminal" evidence="2">
    <location>
        <begin position="87"/>
        <end position="150"/>
    </location>
</feature>
<sequence>MTVFAVFAFVIFPILVFVYFRCTQKYVNPYKLIFIFGKKGSGKSTLLTKYALDYLKRGWNVYSTENCPGTYHIRPEDVGVVQFPPRSVIIVDEVGMIWDNRDFKNFSSQVRDYFKLQRHYQHVVILASQTFDVDKKIRDLADEMYLVTKKLRVFSYAKKILRQTVLVEATGQSPSKIDENLVFDSLLLFWAGARKFTFIPRYTKYFDSFKVPELKHRDFEKVPELKIPVKRARLFPRLKFRKRR</sequence>
<dbReference type="SUPFAM" id="SSF52540">
    <property type="entry name" value="P-loop containing nucleoside triphosphate hydrolases"/>
    <property type="match status" value="1"/>
</dbReference>
<dbReference type="Pfam" id="PF05707">
    <property type="entry name" value="Zot"/>
    <property type="match status" value="1"/>
</dbReference>
<keyword evidence="1" id="KW-0472">Membrane</keyword>
<dbReference type="AlphaFoldDB" id="A0A2U1CEF3"/>
<dbReference type="RefSeq" id="WP_116721678.1">
    <property type="nucleotide sequence ID" value="NZ_CP011524.1"/>
</dbReference>
<evidence type="ECO:0000256" key="1">
    <source>
        <dbReference type="SAM" id="Phobius"/>
    </source>
</evidence>
<keyword evidence="1" id="KW-1133">Transmembrane helix</keyword>